<dbReference type="AlphaFoldDB" id="A0A7I8D797"/>
<dbReference type="Proteomes" id="UP000593802">
    <property type="component" value="Chromosome"/>
</dbReference>
<evidence type="ECO:0000256" key="1">
    <source>
        <dbReference type="ARBA" id="ARBA00004141"/>
    </source>
</evidence>
<feature type="transmembrane region" description="Helical" evidence="8">
    <location>
        <begin position="115"/>
        <end position="134"/>
    </location>
</feature>
<organism evidence="9 10">
    <name type="scientific">Effusibacillus dendaii</name>
    <dbReference type="NCBI Taxonomy" id="2743772"/>
    <lineage>
        <taxon>Bacteria</taxon>
        <taxon>Bacillati</taxon>
        <taxon>Bacillota</taxon>
        <taxon>Bacilli</taxon>
        <taxon>Bacillales</taxon>
        <taxon>Alicyclobacillaceae</taxon>
        <taxon>Effusibacillus</taxon>
    </lineage>
</organism>
<dbReference type="InterPro" id="IPR004761">
    <property type="entry name" value="Spore_GerAB"/>
</dbReference>
<evidence type="ECO:0000256" key="4">
    <source>
        <dbReference type="ARBA" id="ARBA00022544"/>
    </source>
</evidence>
<evidence type="ECO:0000256" key="8">
    <source>
        <dbReference type="SAM" id="Phobius"/>
    </source>
</evidence>
<keyword evidence="10" id="KW-1185">Reference proteome</keyword>
<evidence type="ECO:0000256" key="5">
    <source>
        <dbReference type="ARBA" id="ARBA00022692"/>
    </source>
</evidence>
<evidence type="ECO:0000256" key="3">
    <source>
        <dbReference type="ARBA" id="ARBA00022448"/>
    </source>
</evidence>
<comment type="subcellular location">
    <subcellularLocation>
        <location evidence="1">Membrane</location>
        <topology evidence="1">Multi-pass membrane protein</topology>
    </subcellularLocation>
</comment>
<feature type="transmembrane region" description="Helical" evidence="8">
    <location>
        <begin position="12"/>
        <end position="32"/>
    </location>
</feature>
<evidence type="ECO:0000256" key="6">
    <source>
        <dbReference type="ARBA" id="ARBA00022989"/>
    </source>
</evidence>
<dbReference type="KEGG" id="eff:skT53_08520"/>
<feature type="transmembrane region" description="Helical" evidence="8">
    <location>
        <begin position="143"/>
        <end position="160"/>
    </location>
</feature>
<evidence type="ECO:0000256" key="7">
    <source>
        <dbReference type="ARBA" id="ARBA00023136"/>
    </source>
</evidence>
<gene>
    <name evidence="9" type="primary">yfkT</name>
    <name evidence="9" type="ORF">skT53_08520</name>
</gene>
<proteinExistence type="inferred from homology"/>
<name>A0A7I8D797_9BACL</name>
<comment type="similarity">
    <text evidence="2">Belongs to the amino acid-polyamine-organocation (APC) superfamily. Spore germination protein (SGP) (TC 2.A.3.9) family.</text>
</comment>
<dbReference type="EMBL" id="AP023366">
    <property type="protein sequence ID" value="BCJ85867.1"/>
    <property type="molecule type" value="Genomic_DNA"/>
</dbReference>
<accession>A0A7I8D797</accession>
<feature type="transmembrane region" description="Helical" evidence="8">
    <location>
        <begin position="326"/>
        <end position="347"/>
    </location>
</feature>
<evidence type="ECO:0000256" key="2">
    <source>
        <dbReference type="ARBA" id="ARBA00007998"/>
    </source>
</evidence>
<dbReference type="NCBIfam" id="TIGR00912">
    <property type="entry name" value="2A0309"/>
    <property type="match status" value="1"/>
</dbReference>
<keyword evidence="6 8" id="KW-1133">Transmembrane helix</keyword>
<keyword evidence="5 8" id="KW-0812">Transmembrane</keyword>
<dbReference type="GO" id="GO:0016020">
    <property type="term" value="C:membrane"/>
    <property type="evidence" value="ECO:0007669"/>
    <property type="project" value="UniProtKB-SubCell"/>
</dbReference>
<sequence length="364" mass="41504">MEQISERQLMMVGVSYVLVVTSLSLPAQIIGVARQDAWLAYFPAMIVAIVSLWLLSIVLKRFPKQDLFEAMIGRFRVWGRVVAFLYVLFFFFVLLRDIRIFVDFINTVLLPQTPVIIISVLIFFTVAIIARGGIEIVARMTELFLPILIAVILIIPIVTVKDFEYHYLLPLFENGLLPTLKGSWLAVSYLGKIMVLPLIFSNPTFRFRQGFYGLVLGVLLLEILIVLDILALGNNLSAHSVYPNYEMVRQIRLTDFLDRFDILIIGIYMPAMLTKISVSLYVVCHGLKRILPDVSVKLLTTPIAAFAMVCSFWFFKNTIQLMDFNISWTALALVFELFIPILLFFVLKPKKNKQPSLRKKANAA</sequence>
<protein>
    <submittedName>
        <fullName evidence="9">Putative spore germination protein YfkT</fullName>
    </submittedName>
</protein>
<feature type="transmembrane region" description="Helical" evidence="8">
    <location>
        <begin position="211"/>
        <end position="233"/>
    </location>
</feature>
<feature type="transmembrane region" description="Helical" evidence="8">
    <location>
        <begin position="38"/>
        <end position="56"/>
    </location>
</feature>
<dbReference type="Gene3D" id="1.20.1740.10">
    <property type="entry name" value="Amino acid/polyamine transporter I"/>
    <property type="match status" value="1"/>
</dbReference>
<keyword evidence="7 8" id="KW-0472">Membrane</keyword>
<feature type="transmembrane region" description="Helical" evidence="8">
    <location>
        <begin position="180"/>
        <end position="199"/>
    </location>
</feature>
<evidence type="ECO:0000313" key="9">
    <source>
        <dbReference type="EMBL" id="BCJ85867.1"/>
    </source>
</evidence>
<dbReference type="GO" id="GO:0009847">
    <property type="term" value="P:spore germination"/>
    <property type="evidence" value="ECO:0007669"/>
    <property type="project" value="InterPro"/>
</dbReference>
<feature type="transmembrane region" description="Helical" evidence="8">
    <location>
        <begin position="296"/>
        <end position="314"/>
    </location>
</feature>
<keyword evidence="3" id="KW-0813">Transport</keyword>
<feature type="transmembrane region" description="Helical" evidence="8">
    <location>
        <begin position="262"/>
        <end position="284"/>
    </location>
</feature>
<reference evidence="9 10" key="1">
    <citation type="submission" date="2020-08" db="EMBL/GenBank/DDBJ databases">
        <title>Complete Genome Sequence of Effusibacillus dendaii Strain skT53, Isolated from Farmland soil.</title>
        <authorList>
            <person name="Konishi T."/>
            <person name="Kawasaki H."/>
        </authorList>
    </citation>
    <scope>NUCLEOTIDE SEQUENCE [LARGE SCALE GENOMIC DNA]</scope>
    <source>
        <strain evidence="10">skT53</strain>
    </source>
</reference>
<feature type="transmembrane region" description="Helical" evidence="8">
    <location>
        <begin position="77"/>
        <end position="95"/>
    </location>
</feature>
<dbReference type="Pfam" id="PF03845">
    <property type="entry name" value="Spore_permease"/>
    <property type="match status" value="1"/>
</dbReference>
<keyword evidence="4" id="KW-0309">Germination</keyword>
<evidence type="ECO:0000313" key="10">
    <source>
        <dbReference type="Proteomes" id="UP000593802"/>
    </source>
</evidence>
<dbReference type="PANTHER" id="PTHR34975:SF2">
    <property type="entry name" value="SPORE GERMINATION PROTEIN A2"/>
    <property type="match status" value="1"/>
</dbReference>
<dbReference type="RefSeq" id="WP_200759939.1">
    <property type="nucleotide sequence ID" value="NZ_AP023366.1"/>
</dbReference>
<dbReference type="PANTHER" id="PTHR34975">
    <property type="entry name" value="SPORE GERMINATION PROTEIN A2"/>
    <property type="match status" value="1"/>
</dbReference>